<dbReference type="EC" id="4.98.1.1" evidence="7"/>
<comment type="catalytic activity">
    <reaction evidence="6">
        <text>Fe-coproporphyrin III + 2 H(+) = coproporphyrin III + Fe(2+)</text>
        <dbReference type="Rhea" id="RHEA:49572"/>
        <dbReference type="ChEBI" id="CHEBI:15378"/>
        <dbReference type="ChEBI" id="CHEBI:29033"/>
        <dbReference type="ChEBI" id="CHEBI:68438"/>
        <dbReference type="ChEBI" id="CHEBI:131725"/>
        <dbReference type="EC" id="4.99.1.9"/>
    </reaction>
    <physiologicalReaction direction="right-to-left" evidence="6">
        <dbReference type="Rhea" id="RHEA:49574"/>
    </physiologicalReaction>
</comment>
<dbReference type="UniPathway" id="UPA00252">
    <property type="reaction ID" value="UER00325"/>
</dbReference>
<dbReference type="Proteomes" id="UP000239872">
    <property type="component" value="Unassembled WGS sequence"/>
</dbReference>
<evidence type="ECO:0000256" key="4">
    <source>
        <dbReference type="ARBA" id="ARBA00023239"/>
    </source>
</evidence>
<dbReference type="EMBL" id="PPSL01000001">
    <property type="protein sequence ID" value="PQJ12373.1"/>
    <property type="molecule type" value="Genomic_DNA"/>
</dbReference>
<reference evidence="9 10" key="1">
    <citation type="submission" date="2018-01" db="EMBL/GenBank/DDBJ databases">
        <title>A novel member of the phylum Bacteroidetes isolated from glacier ice.</title>
        <authorList>
            <person name="Liu Q."/>
            <person name="Xin Y.-H."/>
        </authorList>
    </citation>
    <scope>NUCLEOTIDE SEQUENCE [LARGE SCALE GENOMIC DNA]</scope>
    <source>
        <strain evidence="9 10">RB1R16</strain>
    </source>
</reference>
<comment type="catalytic activity">
    <reaction evidence="7">
        <text>heme b + 2 H(+) = protoporphyrin IX + Fe(2+)</text>
        <dbReference type="Rhea" id="RHEA:22584"/>
        <dbReference type="ChEBI" id="CHEBI:15378"/>
        <dbReference type="ChEBI" id="CHEBI:29033"/>
        <dbReference type="ChEBI" id="CHEBI:57306"/>
        <dbReference type="ChEBI" id="CHEBI:60344"/>
        <dbReference type="EC" id="4.98.1.1"/>
    </reaction>
</comment>
<dbReference type="InterPro" id="IPR033644">
    <property type="entry name" value="Ferrochelatase_C"/>
</dbReference>
<dbReference type="AlphaFoldDB" id="A0A2S7SZJ5"/>
<organism evidence="9 10">
    <name type="scientific">Flavipsychrobacter stenotrophus</name>
    <dbReference type="NCBI Taxonomy" id="2077091"/>
    <lineage>
        <taxon>Bacteria</taxon>
        <taxon>Pseudomonadati</taxon>
        <taxon>Bacteroidota</taxon>
        <taxon>Chitinophagia</taxon>
        <taxon>Chitinophagales</taxon>
        <taxon>Chitinophagaceae</taxon>
        <taxon>Flavipsychrobacter</taxon>
    </lineage>
</organism>
<dbReference type="InterPro" id="IPR033659">
    <property type="entry name" value="Ferrochelatase_N"/>
</dbReference>
<evidence type="ECO:0000313" key="10">
    <source>
        <dbReference type="Proteomes" id="UP000239872"/>
    </source>
</evidence>
<evidence type="ECO:0000256" key="6">
    <source>
        <dbReference type="ARBA" id="ARBA00024536"/>
    </source>
</evidence>
<comment type="function">
    <text evidence="7">Catalyzes the ferrous insertion into protoporphyrin IX.</text>
</comment>
<dbReference type="HAMAP" id="MF_00323">
    <property type="entry name" value="Ferrochelatase"/>
    <property type="match status" value="1"/>
</dbReference>
<keyword evidence="7" id="KW-0479">Metal-binding</keyword>
<dbReference type="GO" id="GO:0006783">
    <property type="term" value="P:heme biosynthetic process"/>
    <property type="evidence" value="ECO:0007669"/>
    <property type="project" value="UniProtKB-UniRule"/>
</dbReference>
<accession>A0A2S7SZJ5</accession>
<keyword evidence="4 7" id="KW-0456">Lyase</keyword>
<dbReference type="CDD" id="cd03411">
    <property type="entry name" value="Ferrochelatase_N"/>
    <property type="match status" value="1"/>
</dbReference>
<sequence>MSEKIKRGIILMNLGSPDSTSTKDVKRYLDEFLMDGRVIDSPYLIRTILVKGIITPFRSSKSAEAYSTIWTKEGSPLVQITYQVQRELQKIIKEPVEVAMRYGNPTMKFAYDSLAQKYPDLEEVVLLPLYPHYAMSSYETAVVHAEDVHKEGKYPFKIAAIAPFYNNPDYISALVESIKPHIKNDGKHLLFSYHSIPERHIKKSDITGNHCLKVEDCCNKPSAAHAVCYRHQCYTTTRLVAEQLGLPAGSYSVSFQSKLGRSAWLTPATTARMEQMPKEGIKDLMVVCPSFVSDCLETLEEVAIREKENFMEAGGETYDFIPCMNTQQSWIETIKKWFLNVDEPVTA</sequence>
<dbReference type="NCBIfam" id="TIGR00109">
    <property type="entry name" value="hemH"/>
    <property type="match status" value="1"/>
</dbReference>
<proteinExistence type="inferred from homology"/>
<dbReference type="GO" id="GO:0046872">
    <property type="term" value="F:metal ion binding"/>
    <property type="evidence" value="ECO:0007669"/>
    <property type="project" value="UniProtKB-KW"/>
</dbReference>
<dbReference type="Gene3D" id="3.40.50.1400">
    <property type="match status" value="2"/>
</dbReference>
<evidence type="ECO:0000256" key="8">
    <source>
        <dbReference type="RuleBase" id="RU004185"/>
    </source>
</evidence>
<keyword evidence="2 7" id="KW-0408">Iron</keyword>
<comment type="similarity">
    <text evidence="1 7 8">Belongs to the ferrochelatase family.</text>
</comment>
<gene>
    <name evidence="7" type="primary">hemH</name>
    <name evidence="9" type="ORF">CJD36_001065</name>
</gene>
<name>A0A2S7SZJ5_9BACT</name>
<dbReference type="CDD" id="cd00419">
    <property type="entry name" value="Ferrochelatase_C"/>
    <property type="match status" value="1"/>
</dbReference>
<dbReference type="PANTHER" id="PTHR11108">
    <property type="entry name" value="FERROCHELATASE"/>
    <property type="match status" value="1"/>
</dbReference>
<evidence type="ECO:0000256" key="5">
    <source>
        <dbReference type="ARBA" id="ARBA00023244"/>
    </source>
</evidence>
<feature type="binding site" evidence="7">
    <location>
        <position position="297"/>
    </location>
    <ligand>
        <name>Fe(2+)</name>
        <dbReference type="ChEBI" id="CHEBI:29033"/>
    </ligand>
</feature>
<comment type="caution">
    <text evidence="9">The sequence shown here is derived from an EMBL/GenBank/DDBJ whole genome shotgun (WGS) entry which is preliminary data.</text>
</comment>
<evidence type="ECO:0000256" key="7">
    <source>
        <dbReference type="HAMAP-Rule" id="MF_00323"/>
    </source>
</evidence>
<evidence type="ECO:0000256" key="1">
    <source>
        <dbReference type="ARBA" id="ARBA00007718"/>
    </source>
</evidence>
<comment type="subcellular location">
    <subcellularLocation>
        <location evidence="7">Cytoplasm</location>
    </subcellularLocation>
</comment>
<dbReference type="InterPro" id="IPR001015">
    <property type="entry name" value="Ferrochelatase"/>
</dbReference>
<dbReference type="GO" id="GO:0005737">
    <property type="term" value="C:cytoplasm"/>
    <property type="evidence" value="ECO:0007669"/>
    <property type="project" value="UniProtKB-SubCell"/>
</dbReference>
<evidence type="ECO:0000256" key="3">
    <source>
        <dbReference type="ARBA" id="ARBA00023133"/>
    </source>
</evidence>
<keyword evidence="7" id="KW-0963">Cytoplasm</keyword>
<evidence type="ECO:0000313" key="9">
    <source>
        <dbReference type="EMBL" id="PQJ12373.1"/>
    </source>
</evidence>
<comment type="pathway">
    <text evidence="7">Porphyrin-containing compound metabolism; protoheme biosynthesis; protoheme from protoporphyrin-IX: step 1/1.</text>
</comment>
<feature type="binding site" evidence="7">
    <location>
        <position position="194"/>
    </location>
    <ligand>
        <name>Fe(2+)</name>
        <dbReference type="ChEBI" id="CHEBI:29033"/>
    </ligand>
</feature>
<dbReference type="GO" id="GO:0004325">
    <property type="term" value="F:ferrochelatase activity"/>
    <property type="evidence" value="ECO:0007669"/>
    <property type="project" value="UniProtKB-UniRule"/>
</dbReference>
<dbReference type="PANTHER" id="PTHR11108:SF1">
    <property type="entry name" value="FERROCHELATASE, MITOCHONDRIAL"/>
    <property type="match status" value="1"/>
</dbReference>
<dbReference type="Pfam" id="PF00762">
    <property type="entry name" value="Ferrochelatase"/>
    <property type="match status" value="1"/>
</dbReference>
<keyword evidence="3 7" id="KW-0350">Heme biosynthesis</keyword>
<keyword evidence="5 7" id="KW-0627">Porphyrin biosynthesis</keyword>
<dbReference type="RefSeq" id="WP_105037257.1">
    <property type="nucleotide sequence ID" value="NZ_PPSL01000001.1"/>
</dbReference>
<evidence type="ECO:0000256" key="2">
    <source>
        <dbReference type="ARBA" id="ARBA00023004"/>
    </source>
</evidence>
<protein>
    <recommendedName>
        <fullName evidence="7">Ferrochelatase</fullName>
        <ecNumber evidence="7">4.98.1.1</ecNumber>
    </recommendedName>
    <alternativeName>
        <fullName evidence="7">Heme synthase</fullName>
    </alternativeName>
    <alternativeName>
        <fullName evidence="7">Protoheme ferro-lyase</fullName>
    </alternativeName>
</protein>
<dbReference type="OrthoDB" id="9809741at2"/>
<keyword evidence="10" id="KW-1185">Reference proteome</keyword>
<dbReference type="SUPFAM" id="SSF53800">
    <property type="entry name" value="Chelatase"/>
    <property type="match status" value="1"/>
</dbReference>